<dbReference type="GO" id="GO:0051010">
    <property type="term" value="F:microtubule plus-end binding"/>
    <property type="evidence" value="ECO:0007669"/>
    <property type="project" value="InterPro"/>
</dbReference>
<sequence length="2391" mass="253295">MSDDEVKLLADAKILPMTERVAHSNWKVRNSAYEDIKLACQRVFSDSDPCLVEYGGLFTKAVGDSNAAAQDRALECLLVYLSKAADSHAVKMAEKTSNAIVNKALNGRTSAVLKATDVLLAFIELEQGDKVIESLINSGLSHKIPKVVITVLDIIALAYSLFGTKTIPPQPILKALPALFDSKDGKAREKVKDLVVELSRWTGMEVIRGSLFPKMRDAMKEDIEKAVAAMGELGVPKPCPERFTRKEQAKRAETSTAVPMDVDDSSNPAGSLGKQDEEEVAPEVDPFDISEPKDILPQLKKDFWEGLESKKWNDRKAQLTLLKDLASYPHLASGRDYDYGDVNRELRKLITKDANIQCVSEAIACCGALAKSIRAGYSSTAKGLVEILVEKFKEKNASIGRAASDALASMHRYCWTLLDVSDSLAGGLCHSNPKVKEDVLTWLTAEISSEAKGGISKLGPLLIPPAVKCAEEAAPSLREAAVGFLVAFALKAGSPAALDKYTSKLDDVRKKAIEQKLAEAAGTKPTIQPKMSSAAAPSSPSTLRPTSSAASSGGAALPFGSRMTASSLVAQAKASSRGNNSGTKAGASASAMASNKSSMAPSTGSGHKAGASSNNDAEDEASLSAGSLSKDNLNFKMNLNFGDATVKELGSEDWKVRLSAMERIVSYSEDPEKAHSECSVLAQGMGYVPGWGEKNFQVMLKQFEVIRNVATLSQSFSKHDAFVGVTGAIEKLSDMKLKGPACDTLLSICEAVGPQFVAILLHKKAAAHKNPKILSECLMLIGQIIEDFGISQLPVKNLLEWAKEDLGSANAGVRNAVIQMLGVMHRFLGPPLGDMIRPDVKPALMTAIDNEFSKNPKRDAGQYAPARKSRGSAGTTASSSGNKPGSSSGGSCSASGGSGAMAMEEDLLPRQDISSSITSTLTSNMGSANWKDRKAAMDEVESLLKSAGNRIQSKLGDLVSALKPRLADSNKNLTAQALQLLAKLAGAMGKPIDKAARSLLEPALKNISDQKAQVRAAVLDVLDAWSAACGSDGLISELLDCMGAKCSSEGRAEGMSWLATCAADAGRVSSSHIPDFLKALALGSSDKASEVRTSASLLASALASRFSPAELTAALSSLDQDHRKTANEALSKVLGATSLAAPLQGSPVMTSRSSAPGLAASTNSLRSSVSRPASAAQAGSLAGGLAGSNVSLRSSVNLRSSISMNKTSTSSKMDLLAAQENSGPLLLLDNKKEDRAKKGKFRPTKFEVRPEEGTVLEGELSALLSPALKGLMFNKAGDFKKHCEAAGILVEALPGIFNEVMSCLDLILRWCVLRIVESNTQSLMKTLELLKAILEAMAQAGARLTEFEAKLLLPALVEKSGHNQDKVRAEHRELMRKAAAVYGSTKIVLFIKDGMDSKNNKTKVVCVEEIGSMIDAEGPILYRLNRQVDILGCVARLVTERDNALRQAVLGTMEAVYCCEGDGMWKWLGKLTDQQRSLIEERLKYTDKELAKQGLQPGFRAAMMASAGETSMDWEPVSASKAAAALSVSGSSPLASARIQAGSPPPLSAAGNGSEKRPSSPGLRRSLQGSLPAGPGGSTSSRRVSPGGVSTGAAAAGGSILGNVRSSMPVAPTAAAAVHSNSQADNSVPAGQLSMARLPAQSAATNMTTLQSLNPVLGLSSNGRLSTGGLNSPMQQLRHDSDGNAREDFDGCMKQLQRSALDDEQTIQVMKLLCYEFQDMHPTVFNLFKQNINPLVELLCDRMDEIFGHAGQAVVIGQQHNNRACKYVLNFMANIFNMAPLASSTGEKALRKTMSTVLCCLVDDRIVAAPEGVALLRALNLLMMKTLENSNRTYVFSALIPLLLHPHERIHTLDPKYESMWYELVVKCTIKVTKALQQAIESVDLAALLLYIHDFFDELGPEELRKRGAREDKPVRMVKTILHELCKAKGRDIYNYTSHIPGAHLDPANRPHIFPYIDLNLSTMGVPPQAQHPAPAAPASNSSLMQSQGMPSHQPSRSTVPEQGSVKIMSTNAGDTLIMTKMPLATVDTNTSHLPSAGSRAPAGIIPNDVAKSQQHPLTTTTAATTNTSVVSSTTAVSSVASHNSLTIGAVSTVTSAHSGVVLAPSSDVFSTKAPDESAARNTLATIFKRIAEKDTQALVDLYYFKEVNPDQDIEAMLSSASATFKNFILRGLYKVKLQAANQKAAAAQGSASISATSHLTSSFRYSTSAAGSQPATSDGGSCVSADGEAVVNTIPAAAAGGASLFATKQLMVASYEAASTTSPSSPSQQRLHQLPGVTNNRVGGENIAALRERMSQIQFAYNAQQPANRRAAAMVTNVSTQVTKDAQIAVCDEKEAPQGVLGSVSGGVLQSSTSFSKVPAVSPSLVDEPPAGTVSNLEALQRRIRDLSVK</sequence>
<keyword evidence="2" id="KW-0963">Cytoplasm</keyword>
<feature type="region of interest" description="Disordered" evidence="4">
    <location>
        <begin position="570"/>
        <end position="624"/>
    </location>
</feature>
<dbReference type="PANTHER" id="PTHR12609">
    <property type="entry name" value="MICROTUBULE ASSOCIATED PROTEIN XMAP215"/>
    <property type="match status" value="1"/>
</dbReference>
<evidence type="ECO:0000256" key="2">
    <source>
        <dbReference type="ARBA" id="ARBA00022490"/>
    </source>
</evidence>
<dbReference type="SUPFAM" id="SSF48371">
    <property type="entry name" value="ARM repeat"/>
    <property type="match status" value="2"/>
</dbReference>
<dbReference type="InterPro" id="IPR048491">
    <property type="entry name" value="XMAP215_CLASP_TOG"/>
</dbReference>
<dbReference type="GO" id="GO:0046785">
    <property type="term" value="P:microtubule polymerization"/>
    <property type="evidence" value="ECO:0007669"/>
    <property type="project" value="InterPro"/>
</dbReference>
<organism evidence="6 7">
    <name type="scientific">Chlamydomonas eustigma</name>
    <dbReference type="NCBI Taxonomy" id="1157962"/>
    <lineage>
        <taxon>Eukaryota</taxon>
        <taxon>Viridiplantae</taxon>
        <taxon>Chlorophyta</taxon>
        <taxon>core chlorophytes</taxon>
        <taxon>Chlorophyceae</taxon>
        <taxon>CS clade</taxon>
        <taxon>Chlamydomonadales</taxon>
        <taxon>Chlamydomonadaceae</taxon>
        <taxon>Chlamydomonas</taxon>
    </lineage>
</organism>
<feature type="domain" description="TOG" evidence="5">
    <location>
        <begin position="288"/>
        <end position="526"/>
    </location>
</feature>
<dbReference type="GO" id="GO:0061863">
    <property type="term" value="F:microtubule plus end polymerase"/>
    <property type="evidence" value="ECO:0007669"/>
    <property type="project" value="InterPro"/>
</dbReference>
<dbReference type="Pfam" id="PF21041">
    <property type="entry name" value="XMAP215_CLASP_TOG"/>
    <property type="match status" value="3"/>
</dbReference>
<keyword evidence="3" id="KW-0206">Cytoskeleton</keyword>
<feature type="domain" description="TOG" evidence="5">
    <location>
        <begin position="906"/>
        <end position="1139"/>
    </location>
</feature>
<feature type="compositionally biased region" description="Polar residues" evidence="4">
    <location>
        <begin position="601"/>
        <end position="615"/>
    </location>
</feature>
<feature type="compositionally biased region" description="Polar residues" evidence="4">
    <location>
        <begin position="1980"/>
        <end position="2003"/>
    </location>
</feature>
<dbReference type="OrthoDB" id="205662at2759"/>
<protein>
    <recommendedName>
        <fullName evidence="5">TOG domain-containing protein</fullName>
    </recommendedName>
</protein>
<dbReference type="InterPro" id="IPR034085">
    <property type="entry name" value="TOG"/>
</dbReference>
<name>A0A250X4Q8_9CHLO</name>
<dbReference type="Gene3D" id="1.25.10.10">
    <property type="entry name" value="Leucine-rich Repeat Variant"/>
    <property type="match status" value="5"/>
</dbReference>
<dbReference type="InterPro" id="IPR011989">
    <property type="entry name" value="ARM-like"/>
</dbReference>
<evidence type="ECO:0000256" key="4">
    <source>
        <dbReference type="SAM" id="MobiDB-lite"/>
    </source>
</evidence>
<feature type="region of interest" description="Disordered" evidence="4">
    <location>
        <begin position="1967"/>
        <end position="2003"/>
    </location>
</feature>
<feature type="domain" description="TOG" evidence="5">
    <location>
        <begin position="1254"/>
        <end position="1492"/>
    </location>
</feature>
<evidence type="ECO:0000259" key="5">
    <source>
        <dbReference type="SMART" id="SM01349"/>
    </source>
</evidence>
<evidence type="ECO:0000313" key="6">
    <source>
        <dbReference type="EMBL" id="GAX77872.1"/>
    </source>
</evidence>
<evidence type="ECO:0000256" key="3">
    <source>
        <dbReference type="ARBA" id="ARBA00023212"/>
    </source>
</evidence>
<gene>
    <name evidence="6" type="ORF">CEUSTIGMA_g5314.t1</name>
</gene>
<evidence type="ECO:0000256" key="1">
    <source>
        <dbReference type="ARBA" id="ARBA00004245"/>
    </source>
</evidence>
<proteinExistence type="predicted"/>
<keyword evidence="7" id="KW-1185">Reference proteome</keyword>
<dbReference type="InterPro" id="IPR045110">
    <property type="entry name" value="XMAP215"/>
</dbReference>
<feature type="compositionally biased region" description="Low complexity" evidence="4">
    <location>
        <begin position="578"/>
        <end position="600"/>
    </location>
</feature>
<feature type="compositionally biased region" description="Low complexity" evidence="4">
    <location>
        <begin position="532"/>
        <end position="555"/>
    </location>
</feature>
<dbReference type="GO" id="GO:0007051">
    <property type="term" value="P:spindle organization"/>
    <property type="evidence" value="ECO:0007669"/>
    <property type="project" value="InterPro"/>
</dbReference>
<feature type="region of interest" description="Disordered" evidence="4">
    <location>
        <begin position="1535"/>
        <end position="1593"/>
    </location>
</feature>
<reference evidence="6 7" key="1">
    <citation type="submission" date="2017-08" db="EMBL/GenBank/DDBJ databases">
        <title>Acidophilic green algal genome provides insights into adaptation to an acidic environment.</title>
        <authorList>
            <person name="Hirooka S."/>
            <person name="Hirose Y."/>
            <person name="Kanesaki Y."/>
            <person name="Higuchi S."/>
            <person name="Fujiwara T."/>
            <person name="Onuma R."/>
            <person name="Era A."/>
            <person name="Ohbayashi R."/>
            <person name="Uzuka A."/>
            <person name="Nozaki H."/>
            <person name="Yoshikawa H."/>
            <person name="Miyagishima S.Y."/>
        </authorList>
    </citation>
    <scope>NUCLEOTIDE SEQUENCE [LARGE SCALE GENOMIC DNA]</scope>
    <source>
        <strain evidence="6 7">NIES-2499</strain>
    </source>
</reference>
<evidence type="ECO:0000313" key="7">
    <source>
        <dbReference type="Proteomes" id="UP000232323"/>
    </source>
</evidence>
<dbReference type="SMART" id="SM01349">
    <property type="entry name" value="TOG"/>
    <property type="match status" value="5"/>
</dbReference>
<dbReference type="Proteomes" id="UP000232323">
    <property type="component" value="Unassembled WGS sequence"/>
</dbReference>
<dbReference type="EMBL" id="BEGY01000028">
    <property type="protein sequence ID" value="GAX77872.1"/>
    <property type="molecule type" value="Genomic_DNA"/>
</dbReference>
<feature type="domain" description="TOG" evidence="5">
    <location>
        <begin position="1"/>
        <end position="236"/>
    </location>
</feature>
<feature type="compositionally biased region" description="Low complexity" evidence="4">
    <location>
        <begin position="2261"/>
        <end position="2270"/>
    </location>
</feature>
<feature type="region of interest" description="Disordered" evidence="4">
    <location>
        <begin position="245"/>
        <end position="283"/>
    </location>
</feature>
<feature type="domain" description="TOG" evidence="5">
    <location>
        <begin position="627"/>
        <end position="861"/>
    </location>
</feature>
<dbReference type="STRING" id="1157962.A0A250X4Q8"/>
<comment type="subcellular location">
    <subcellularLocation>
        <location evidence="1">Cytoplasm</location>
        <location evidence="1">Cytoskeleton</location>
    </subcellularLocation>
</comment>
<feature type="compositionally biased region" description="Basic and acidic residues" evidence="4">
    <location>
        <begin position="851"/>
        <end position="860"/>
    </location>
</feature>
<feature type="region of interest" description="Disordered" evidence="4">
    <location>
        <begin position="2261"/>
        <end position="2281"/>
    </location>
</feature>
<comment type="caution">
    <text evidence="6">The sequence shown here is derived from an EMBL/GenBank/DDBJ whole genome shotgun (WGS) entry which is preliminary data.</text>
</comment>
<accession>A0A250X4Q8</accession>
<feature type="region of interest" description="Disordered" evidence="4">
    <location>
        <begin position="851"/>
        <end position="899"/>
    </location>
</feature>
<dbReference type="GO" id="GO:0030951">
    <property type="term" value="P:establishment or maintenance of microtubule cytoskeleton polarity"/>
    <property type="evidence" value="ECO:0007669"/>
    <property type="project" value="InterPro"/>
</dbReference>
<feature type="compositionally biased region" description="Low complexity" evidence="4">
    <location>
        <begin position="871"/>
        <end position="895"/>
    </location>
</feature>
<dbReference type="GO" id="GO:0005856">
    <property type="term" value="C:cytoskeleton"/>
    <property type="evidence" value="ECO:0007669"/>
    <property type="project" value="UniProtKB-SubCell"/>
</dbReference>
<feature type="region of interest" description="Disordered" evidence="4">
    <location>
        <begin position="519"/>
        <end position="555"/>
    </location>
</feature>
<feature type="compositionally biased region" description="Low complexity" evidence="4">
    <location>
        <begin position="1967"/>
        <end position="1979"/>
    </location>
</feature>
<dbReference type="InterPro" id="IPR016024">
    <property type="entry name" value="ARM-type_fold"/>
</dbReference>